<protein>
    <recommendedName>
        <fullName evidence="1">ScoMcrA-like SRA domain-containing protein</fullName>
    </recommendedName>
</protein>
<proteinExistence type="predicted"/>
<evidence type="ECO:0000313" key="2">
    <source>
        <dbReference type="EMBL" id="HHW34927.1"/>
    </source>
</evidence>
<reference evidence="2 3" key="1">
    <citation type="journal article" date="2020" name="Biotechnol. Biofuels">
        <title>New insights from the biogas microbiome by comprehensive genome-resolved metagenomics of nearly 1600 species originating from multiple anaerobic digesters.</title>
        <authorList>
            <person name="Campanaro S."/>
            <person name="Treu L."/>
            <person name="Rodriguez-R L.M."/>
            <person name="Kovalovszki A."/>
            <person name="Ziels R.M."/>
            <person name="Maus I."/>
            <person name="Zhu X."/>
            <person name="Kougias P.G."/>
            <person name="Basile A."/>
            <person name="Luo G."/>
            <person name="Schluter A."/>
            <person name="Konstantinidis K.T."/>
            <person name="Angelidaki I."/>
        </authorList>
    </citation>
    <scope>NUCLEOTIDE SEQUENCE [LARGE SCALE GENOMIC DNA]</scope>
    <source>
        <strain evidence="2">AS04akNAM_125</strain>
    </source>
</reference>
<feature type="domain" description="ScoMcrA-like SRA" evidence="1">
    <location>
        <begin position="9"/>
        <end position="135"/>
    </location>
</feature>
<sequence length="139" mass="16035">MPNFFGFRPGRHYNRRKDIHDLFGGQEQGGIITPKSHPLIFLITGDRGLEFGYKDRYRADGIMEYYGEGQRGDMSFVRGNRAIRDHQVDGKSLLLFENTGPDLRYLGSMRYTGHRIENAPDIEGSIRKVIVFLLKRDVN</sequence>
<comment type="caution">
    <text evidence="2">The sequence shown here is derived from an EMBL/GenBank/DDBJ whole genome shotgun (WGS) entry which is preliminary data.</text>
</comment>
<dbReference type="AlphaFoldDB" id="A0A832PP38"/>
<accession>A0A832PP38</accession>
<name>A0A832PP38_9RHOB</name>
<dbReference type="RefSeq" id="WP_303730925.1">
    <property type="nucleotide sequence ID" value="NZ_DULP01000196.1"/>
</dbReference>
<organism evidence="2 3">
    <name type="scientific">Paracoccus solventivorans</name>
    <dbReference type="NCBI Taxonomy" id="53463"/>
    <lineage>
        <taxon>Bacteria</taxon>
        <taxon>Pseudomonadati</taxon>
        <taxon>Pseudomonadota</taxon>
        <taxon>Alphaproteobacteria</taxon>
        <taxon>Rhodobacterales</taxon>
        <taxon>Paracoccaceae</taxon>
        <taxon>Paracoccus</taxon>
    </lineage>
</organism>
<dbReference type="InterPro" id="IPR058712">
    <property type="entry name" value="SRA_ScoMcrA"/>
</dbReference>
<dbReference type="Pfam" id="PF26348">
    <property type="entry name" value="SRA_ScoMcrA"/>
    <property type="match status" value="1"/>
</dbReference>
<evidence type="ECO:0000259" key="1">
    <source>
        <dbReference type="Pfam" id="PF26348"/>
    </source>
</evidence>
<dbReference type="Proteomes" id="UP000580830">
    <property type="component" value="Unassembled WGS sequence"/>
</dbReference>
<dbReference type="EMBL" id="DULP01000196">
    <property type="protein sequence ID" value="HHW34927.1"/>
    <property type="molecule type" value="Genomic_DNA"/>
</dbReference>
<evidence type="ECO:0000313" key="3">
    <source>
        <dbReference type="Proteomes" id="UP000580830"/>
    </source>
</evidence>
<gene>
    <name evidence="2" type="ORF">GXX24_12430</name>
</gene>